<dbReference type="InterPro" id="IPR001036">
    <property type="entry name" value="Acrflvin-R"/>
</dbReference>
<keyword evidence="1" id="KW-0472">Membrane</keyword>
<gene>
    <name evidence="2" type="ORF">ENI96_03280</name>
</gene>
<feature type="transmembrane region" description="Helical" evidence="1">
    <location>
        <begin position="399"/>
        <end position="420"/>
    </location>
</feature>
<dbReference type="Gene3D" id="3.30.70.1430">
    <property type="entry name" value="Multidrug efflux transporter AcrB pore domain"/>
    <property type="match status" value="2"/>
</dbReference>
<dbReference type="InterPro" id="IPR027463">
    <property type="entry name" value="AcrB_DN_DC_subdom"/>
</dbReference>
<dbReference type="GO" id="GO:0005886">
    <property type="term" value="C:plasma membrane"/>
    <property type="evidence" value="ECO:0007669"/>
    <property type="project" value="TreeGrafter"/>
</dbReference>
<dbReference type="PRINTS" id="PR00702">
    <property type="entry name" value="ACRIFLAVINRP"/>
</dbReference>
<dbReference type="SUPFAM" id="SSF82693">
    <property type="entry name" value="Multidrug efflux transporter AcrB pore domain, PN1, PN2, PC1 and PC2 subdomains"/>
    <property type="match status" value="3"/>
</dbReference>
<dbReference type="SUPFAM" id="SSF82714">
    <property type="entry name" value="Multidrug efflux transporter AcrB TolC docking domain, DN and DC subdomains"/>
    <property type="match status" value="2"/>
</dbReference>
<feature type="transmembrane region" description="Helical" evidence="1">
    <location>
        <begin position="874"/>
        <end position="894"/>
    </location>
</feature>
<feature type="transmembrane region" description="Helical" evidence="1">
    <location>
        <begin position="901"/>
        <end position="923"/>
    </location>
</feature>
<reference evidence="2" key="1">
    <citation type="journal article" date="2020" name="mSystems">
        <title>Genome- and Community-Level Interaction Insights into Carbon Utilization and Element Cycling Functions of Hydrothermarchaeota in Hydrothermal Sediment.</title>
        <authorList>
            <person name="Zhou Z."/>
            <person name="Liu Y."/>
            <person name="Xu W."/>
            <person name="Pan J."/>
            <person name="Luo Z.H."/>
            <person name="Li M."/>
        </authorList>
    </citation>
    <scope>NUCLEOTIDE SEQUENCE [LARGE SCALE GENOMIC DNA]</scope>
    <source>
        <strain evidence="2">HyVt-443</strain>
    </source>
</reference>
<dbReference type="PANTHER" id="PTHR32063:SF0">
    <property type="entry name" value="SWARMING MOTILITY PROTEIN SWRC"/>
    <property type="match status" value="1"/>
</dbReference>
<name>A0A831RM49_9GAMM</name>
<dbReference type="GO" id="GO:0042910">
    <property type="term" value="F:xenobiotic transmembrane transporter activity"/>
    <property type="evidence" value="ECO:0007669"/>
    <property type="project" value="TreeGrafter"/>
</dbReference>
<feature type="transmembrane region" description="Helical" evidence="1">
    <location>
        <begin position="347"/>
        <end position="366"/>
    </location>
</feature>
<keyword evidence="1" id="KW-0812">Transmembrane</keyword>
<feature type="transmembrane region" description="Helical" evidence="1">
    <location>
        <begin position="20"/>
        <end position="37"/>
    </location>
</feature>
<evidence type="ECO:0000256" key="1">
    <source>
        <dbReference type="SAM" id="Phobius"/>
    </source>
</evidence>
<comment type="caution">
    <text evidence="2">The sequence shown here is derived from an EMBL/GenBank/DDBJ whole genome shotgun (WGS) entry which is preliminary data.</text>
</comment>
<sequence>MKAGHSIGGGLAAWSVRHPVGVVMITLAVMVLGVFSLQRLNIDLLPHIIYPDIRVRVLDPGVPATIMEDEVTRQLEEQLAITEDAIHVESQTSEGRSGVSLSFEYGKDIDQALRDASTRLDRAKRFLPESIEPPIIYKRDPSQRPVAEYVISSPLRNPVELRSWVDYNLGKWLLNLPGVAAAEVGGGLVREIQVLADQERLAGLGLDILDLAEALEAGNRDTPAGRLLMRRGEISGRTAGRFRSVREIMELPLPAAQEQAGRPPLRLGEVARVIDGAEEERLSVRLDGLPGVKLSIQKQPQANTVQVVDRVDARLAELKRQGLIPDDIRIRLVDDQARYVRQSLNNAIDAAASGGLLAMLVVYLFLGSLRRTLVIGSAIPIAILVTFILMDIAGLSLNIMTLGGLALGIGMLVDSTIVMLENIYRHQRMGESPQQAPLRAAAEVNSAIVASTSTNLAAVLPFLFVSGLVGLLFRELIFTISAAIVAAMLVALTLVPALAGRIPVGRPGLLRRLVDGAMAGLQRGYGWLLNGLLRLRWLVPLLFLAGLAWTAPRFLDSRQIFLPNLDEGTIYVSITADQGINVPAMDRLTRRVEEILARQPEVETLFTTVGGHIFGRSQHEAPNRASIKVQLKPKAQRGNLDSRSWIARVKREIGRARIAGARIRMYSVGVRGIRFNRSDDDFALRVKGPDLAVLERIADRVVERLRGLPGITNLQHSAENRGQELSIQVDRERAAGYGLTVEQVGRAVRLALQGRSVTRFIDGDRSIDVRLRLDPAQLRSPRDVENIILFSNTSPPRAVRLSDLARVEIRSVPATIQRDRQQRFVEIGATLTGERTLGEVLQAADSRLQGLELPRGYSLYDAGNLETLQAGRDLSYQLLALALFLVFVVMAVQYESLRNPLVIILSVPFAAIGVAIGLQLTGLPLSMPVWLGMIMLAGIVVNNAIVLVEYIEIERQRGRPLERAIVAAARLRIRPILMTTLTTVVGMLPLALALGEGSEMLQPLAVTIVSGLLFSTLVSLLLVPVVYRLLTRGDPRAAEVVAAAGDDRASRSAVPGS</sequence>
<feature type="transmembrane region" description="Helical" evidence="1">
    <location>
        <begin position="1004"/>
        <end position="1027"/>
    </location>
</feature>
<dbReference type="Gene3D" id="3.30.70.1320">
    <property type="entry name" value="Multidrug efflux transporter AcrB pore domain like"/>
    <property type="match status" value="1"/>
</dbReference>
<dbReference type="Pfam" id="PF00873">
    <property type="entry name" value="ACR_tran"/>
    <property type="match status" value="1"/>
</dbReference>
<evidence type="ECO:0000313" key="2">
    <source>
        <dbReference type="EMBL" id="HEB95441.1"/>
    </source>
</evidence>
<proteinExistence type="predicted"/>
<dbReference type="AlphaFoldDB" id="A0A831RM49"/>
<dbReference type="Gene3D" id="3.30.2090.10">
    <property type="entry name" value="Multidrug efflux transporter AcrB TolC docking domain, DN and DC subdomains"/>
    <property type="match status" value="2"/>
</dbReference>
<keyword evidence="1" id="KW-1133">Transmembrane helix</keyword>
<organism evidence="2">
    <name type="scientific">Sedimenticola thiotaurini</name>
    <dbReference type="NCBI Taxonomy" id="1543721"/>
    <lineage>
        <taxon>Bacteria</taxon>
        <taxon>Pseudomonadati</taxon>
        <taxon>Pseudomonadota</taxon>
        <taxon>Gammaproteobacteria</taxon>
        <taxon>Chromatiales</taxon>
        <taxon>Sedimenticolaceae</taxon>
        <taxon>Sedimenticola</taxon>
    </lineage>
</organism>
<feature type="transmembrane region" description="Helical" evidence="1">
    <location>
        <begin position="476"/>
        <end position="499"/>
    </location>
</feature>
<feature type="transmembrane region" description="Helical" evidence="1">
    <location>
        <begin position="929"/>
        <end position="951"/>
    </location>
</feature>
<feature type="transmembrane region" description="Helical" evidence="1">
    <location>
        <begin position="373"/>
        <end position="393"/>
    </location>
</feature>
<protein>
    <submittedName>
        <fullName evidence="2">Efflux RND transporter permease subunit</fullName>
    </submittedName>
</protein>
<dbReference type="Proteomes" id="UP000886251">
    <property type="component" value="Unassembled WGS sequence"/>
</dbReference>
<dbReference type="Gene3D" id="3.30.70.1440">
    <property type="entry name" value="Multidrug efflux transporter AcrB pore domain"/>
    <property type="match status" value="1"/>
</dbReference>
<accession>A0A831RM49</accession>
<dbReference type="Gene3D" id="1.20.1640.10">
    <property type="entry name" value="Multidrug efflux transporter AcrB transmembrane domain"/>
    <property type="match status" value="2"/>
</dbReference>
<dbReference type="EMBL" id="DRKP01000044">
    <property type="protein sequence ID" value="HEB95441.1"/>
    <property type="molecule type" value="Genomic_DNA"/>
</dbReference>
<feature type="transmembrane region" description="Helical" evidence="1">
    <location>
        <begin position="971"/>
        <end position="992"/>
    </location>
</feature>
<dbReference type="SUPFAM" id="SSF82866">
    <property type="entry name" value="Multidrug efflux transporter AcrB transmembrane domain"/>
    <property type="match status" value="2"/>
</dbReference>
<feature type="transmembrane region" description="Helical" evidence="1">
    <location>
        <begin position="537"/>
        <end position="555"/>
    </location>
</feature>
<dbReference type="PANTHER" id="PTHR32063">
    <property type="match status" value="1"/>
</dbReference>